<dbReference type="Proteomes" id="UP000265520">
    <property type="component" value="Unassembled WGS sequence"/>
</dbReference>
<name>A0A392MCM3_9FABA</name>
<dbReference type="PANTHER" id="PTHR46148:SF57">
    <property type="entry name" value="OS12G0499874 PROTEIN"/>
    <property type="match status" value="1"/>
</dbReference>
<accession>A0A392MCM3</accession>
<dbReference type="PANTHER" id="PTHR46148">
    <property type="entry name" value="CHROMO DOMAIN-CONTAINING PROTEIN"/>
    <property type="match status" value="1"/>
</dbReference>
<protein>
    <recommendedName>
        <fullName evidence="1">Chromo domain-containing protein</fullName>
    </recommendedName>
</protein>
<evidence type="ECO:0000313" key="2">
    <source>
        <dbReference type="EMBL" id="MCH85041.1"/>
    </source>
</evidence>
<dbReference type="SUPFAM" id="SSF54160">
    <property type="entry name" value="Chromo domain-like"/>
    <property type="match status" value="1"/>
</dbReference>
<dbReference type="Gene3D" id="2.40.50.40">
    <property type="match status" value="1"/>
</dbReference>
<feature type="non-terminal residue" evidence="2">
    <location>
        <position position="1"/>
    </location>
</feature>
<keyword evidence="3" id="KW-1185">Reference proteome</keyword>
<proteinExistence type="predicted"/>
<dbReference type="PROSITE" id="PS50013">
    <property type="entry name" value="CHROMO_2"/>
    <property type="match status" value="1"/>
</dbReference>
<dbReference type="EMBL" id="LXQA010007807">
    <property type="protein sequence ID" value="MCH85041.1"/>
    <property type="molecule type" value="Genomic_DNA"/>
</dbReference>
<dbReference type="AlphaFoldDB" id="A0A392MCM3"/>
<organism evidence="2 3">
    <name type="scientific">Trifolium medium</name>
    <dbReference type="NCBI Taxonomy" id="97028"/>
    <lineage>
        <taxon>Eukaryota</taxon>
        <taxon>Viridiplantae</taxon>
        <taxon>Streptophyta</taxon>
        <taxon>Embryophyta</taxon>
        <taxon>Tracheophyta</taxon>
        <taxon>Spermatophyta</taxon>
        <taxon>Magnoliopsida</taxon>
        <taxon>eudicotyledons</taxon>
        <taxon>Gunneridae</taxon>
        <taxon>Pentapetalae</taxon>
        <taxon>rosids</taxon>
        <taxon>fabids</taxon>
        <taxon>Fabales</taxon>
        <taxon>Fabaceae</taxon>
        <taxon>Papilionoideae</taxon>
        <taxon>50 kb inversion clade</taxon>
        <taxon>NPAAA clade</taxon>
        <taxon>Hologalegina</taxon>
        <taxon>IRL clade</taxon>
        <taxon>Trifolieae</taxon>
        <taxon>Trifolium</taxon>
    </lineage>
</organism>
<dbReference type="Pfam" id="PF24626">
    <property type="entry name" value="SH3_Tf2-1"/>
    <property type="match status" value="1"/>
</dbReference>
<evidence type="ECO:0000259" key="1">
    <source>
        <dbReference type="PROSITE" id="PS50013"/>
    </source>
</evidence>
<dbReference type="InterPro" id="IPR000953">
    <property type="entry name" value="Chromo/chromo_shadow_dom"/>
</dbReference>
<gene>
    <name evidence="2" type="ORF">A2U01_0005882</name>
</gene>
<reference evidence="2 3" key="1">
    <citation type="journal article" date="2018" name="Front. Plant Sci.">
        <title>Red Clover (Trifolium pratense) and Zigzag Clover (T. medium) - A Picture of Genomic Similarities and Differences.</title>
        <authorList>
            <person name="Dluhosova J."/>
            <person name="Istvanek J."/>
            <person name="Nedelnik J."/>
            <person name="Repkova J."/>
        </authorList>
    </citation>
    <scope>NUCLEOTIDE SEQUENCE [LARGE SCALE GENOMIC DNA]</scope>
    <source>
        <strain evidence="3">cv. 10/8</strain>
        <tissue evidence="2">Leaf</tissue>
    </source>
</reference>
<comment type="caution">
    <text evidence="2">The sequence shown here is derived from an EMBL/GenBank/DDBJ whole genome shotgun (WGS) entry which is preliminary data.</text>
</comment>
<evidence type="ECO:0000313" key="3">
    <source>
        <dbReference type="Proteomes" id="UP000265520"/>
    </source>
</evidence>
<dbReference type="InterPro" id="IPR023780">
    <property type="entry name" value="Chromo_domain"/>
</dbReference>
<feature type="domain" description="Chromo" evidence="1">
    <location>
        <begin position="124"/>
        <end position="171"/>
    </location>
</feature>
<sequence length="224" mass="25858">KTPFEIVYGRPPPTLTRWLQGETRVEAVQRDLLDRDEALRQLRNQLLAHRQQSVVTRIHAKLAAKYYGPYPIIEKIGAVAYKLKLPEGSKVHPVFHVSLLKKAVGQYNEKEELPELLEEQSEMFEPETVLATRKVKHQGEEVRQVLIHWKGKTAEEATWEDEIMIRSQFPKFGLEDKAIAEGESVDRTQTMKDLPHEQLIHNEVNGPKTWLVYSRRKGKMGMSG</sequence>
<dbReference type="InterPro" id="IPR016197">
    <property type="entry name" value="Chromo-like_dom_sf"/>
</dbReference>
<dbReference type="Pfam" id="PF00385">
    <property type="entry name" value="Chromo"/>
    <property type="match status" value="1"/>
</dbReference>
<dbReference type="InterPro" id="IPR056924">
    <property type="entry name" value="SH3_Tf2-1"/>
</dbReference>